<gene>
    <name evidence="2" type="ORF">ENH87_02055</name>
</gene>
<keyword evidence="1" id="KW-0175">Coiled coil</keyword>
<evidence type="ECO:0000256" key="1">
    <source>
        <dbReference type="SAM" id="Coils"/>
    </source>
</evidence>
<name>A0A831QJZ9_9FLAO</name>
<dbReference type="Proteomes" id="UP000886191">
    <property type="component" value="Unassembled WGS sequence"/>
</dbReference>
<proteinExistence type="predicted"/>
<dbReference type="AlphaFoldDB" id="A0A831QJZ9"/>
<sequence length="96" mass="11150">MGNKTKPGLTFSIPEIMEIIERKYGDRCELRLTNQLQAFIEDCSLVLVKEFNNLEKLYLWVAKTRTELDEQEAEQSAANDKINHESANVDIMKLKF</sequence>
<feature type="coiled-coil region" evidence="1">
    <location>
        <begin position="61"/>
        <end position="88"/>
    </location>
</feature>
<accession>A0A831QJZ9</accession>
<comment type="caution">
    <text evidence="2">The sequence shown here is derived from an EMBL/GenBank/DDBJ whole genome shotgun (WGS) entry which is preliminary data.</text>
</comment>
<organism evidence="2">
    <name type="scientific">Pricia antarctica</name>
    <dbReference type="NCBI Taxonomy" id="641691"/>
    <lineage>
        <taxon>Bacteria</taxon>
        <taxon>Pseudomonadati</taxon>
        <taxon>Bacteroidota</taxon>
        <taxon>Flavobacteriia</taxon>
        <taxon>Flavobacteriales</taxon>
        <taxon>Flavobacteriaceae</taxon>
        <taxon>Pricia</taxon>
    </lineage>
</organism>
<reference evidence="2" key="1">
    <citation type="journal article" date="2020" name="mSystems">
        <title>Genome- and Community-Level Interaction Insights into Carbon Utilization and Element Cycling Functions of Hydrothermarchaeota in Hydrothermal Sediment.</title>
        <authorList>
            <person name="Zhou Z."/>
            <person name="Liu Y."/>
            <person name="Xu W."/>
            <person name="Pan J."/>
            <person name="Luo Z.H."/>
            <person name="Li M."/>
        </authorList>
    </citation>
    <scope>NUCLEOTIDE SEQUENCE [LARGE SCALE GENOMIC DNA]</scope>
    <source>
        <strain evidence="2">HyVt-345</strain>
    </source>
</reference>
<protein>
    <submittedName>
        <fullName evidence="2">Uncharacterized protein</fullName>
    </submittedName>
</protein>
<dbReference type="EMBL" id="DRGL01000013">
    <property type="protein sequence ID" value="HEA19685.1"/>
    <property type="molecule type" value="Genomic_DNA"/>
</dbReference>
<evidence type="ECO:0000313" key="2">
    <source>
        <dbReference type="EMBL" id="HEA19685.1"/>
    </source>
</evidence>